<dbReference type="PANTHER" id="PTHR43885">
    <property type="entry name" value="HALOACID DEHALOGENASE-LIKE HYDROLASE"/>
    <property type="match status" value="1"/>
</dbReference>
<dbReference type="InterPro" id="IPR006439">
    <property type="entry name" value="HAD-SF_hydro_IA"/>
</dbReference>
<accession>A0AB34L771</accession>
<evidence type="ECO:0008006" key="4">
    <source>
        <dbReference type="Google" id="ProtNLM"/>
    </source>
</evidence>
<name>A0AB34L771_9PEZI</name>
<dbReference type="PANTHER" id="PTHR43885:SF1">
    <property type="entry name" value="SUPERFAMILY HYDROLASE, PUTATIVE (AFU_ORTHOLOGUE AFUA_4G13290)-RELATED"/>
    <property type="match status" value="1"/>
</dbReference>
<sequence length="263" mass="27973">MISRTALRTTPSRSCITPGATQKSNRFISSPSVRMASTKPRHHFAPLGQPADPSTGAQELKGIVFDMDGTLCEPQNHMFTEMRTALSIQDSPVDILDHIYSLPASEQASAHAKIQAIERRAMHAQVPQAGLVSLLELLDRFGLRKAICTRNYETPVTHLITTHLPSHLTPFSPIVTRAFQPPKPSPAGILHIAETWGAAPAQVVMVGDSVDDMAAGRGAGALTVLVRSAGKEALEGDARTDVVVGGLGELGGLLLEGGLRGRV</sequence>
<dbReference type="SFLD" id="SFLDG01129">
    <property type="entry name" value="C1.5:_HAD__Beta-PGM__Phosphata"/>
    <property type="match status" value="1"/>
</dbReference>
<reference evidence="2 3" key="1">
    <citation type="journal article" date="2020" name="Microbiol. Resour. Announc.">
        <title>Draft Genome Sequence of a Cladosporium Species Isolated from the Mesophotic Ascidian Didemnum maculosum.</title>
        <authorList>
            <person name="Gioti A."/>
            <person name="Siaperas R."/>
            <person name="Nikolaivits E."/>
            <person name="Le Goff G."/>
            <person name="Ouazzani J."/>
            <person name="Kotoulas G."/>
            <person name="Topakas E."/>
        </authorList>
    </citation>
    <scope>NUCLEOTIDE SEQUENCE [LARGE SCALE GENOMIC DNA]</scope>
    <source>
        <strain evidence="2 3">TM138-S3</strain>
    </source>
</reference>
<dbReference type="Gene3D" id="1.10.260.80">
    <property type="match status" value="1"/>
</dbReference>
<organism evidence="2 3">
    <name type="scientific">Cladosporium halotolerans</name>
    <dbReference type="NCBI Taxonomy" id="1052096"/>
    <lineage>
        <taxon>Eukaryota</taxon>
        <taxon>Fungi</taxon>
        <taxon>Dikarya</taxon>
        <taxon>Ascomycota</taxon>
        <taxon>Pezizomycotina</taxon>
        <taxon>Dothideomycetes</taxon>
        <taxon>Dothideomycetidae</taxon>
        <taxon>Cladosporiales</taxon>
        <taxon>Cladosporiaceae</taxon>
        <taxon>Cladosporium</taxon>
    </lineage>
</organism>
<dbReference type="GeneID" id="96002356"/>
<dbReference type="AlphaFoldDB" id="A0AB34L771"/>
<protein>
    <recommendedName>
        <fullName evidence="4">HAD superfamily hydrolase</fullName>
    </recommendedName>
</protein>
<dbReference type="InterPro" id="IPR023214">
    <property type="entry name" value="HAD_sf"/>
</dbReference>
<dbReference type="Gene3D" id="3.40.50.1000">
    <property type="entry name" value="HAD superfamily/HAD-like"/>
    <property type="match status" value="1"/>
</dbReference>
<dbReference type="SUPFAM" id="SSF56784">
    <property type="entry name" value="HAD-like"/>
    <property type="match status" value="1"/>
</dbReference>
<evidence type="ECO:0000313" key="2">
    <source>
        <dbReference type="EMBL" id="KAL1590794.1"/>
    </source>
</evidence>
<dbReference type="SFLD" id="SFLDS00003">
    <property type="entry name" value="Haloacid_Dehalogenase"/>
    <property type="match status" value="1"/>
</dbReference>
<dbReference type="RefSeq" id="XP_069233899.1">
    <property type="nucleotide sequence ID" value="XM_069369518.1"/>
</dbReference>
<evidence type="ECO:0000256" key="1">
    <source>
        <dbReference type="SAM" id="MobiDB-lite"/>
    </source>
</evidence>
<evidence type="ECO:0000313" key="3">
    <source>
        <dbReference type="Proteomes" id="UP000803884"/>
    </source>
</evidence>
<feature type="region of interest" description="Disordered" evidence="1">
    <location>
        <begin position="1"/>
        <end position="24"/>
    </location>
</feature>
<proteinExistence type="predicted"/>
<keyword evidence="3" id="KW-1185">Reference proteome</keyword>
<dbReference type="NCBIfam" id="TIGR01509">
    <property type="entry name" value="HAD-SF-IA-v3"/>
    <property type="match status" value="1"/>
</dbReference>
<dbReference type="InterPro" id="IPR036412">
    <property type="entry name" value="HAD-like_sf"/>
</dbReference>
<dbReference type="NCBIfam" id="TIGR01549">
    <property type="entry name" value="HAD-SF-IA-v1"/>
    <property type="match status" value="1"/>
</dbReference>
<dbReference type="GO" id="GO:0016791">
    <property type="term" value="F:phosphatase activity"/>
    <property type="evidence" value="ECO:0007669"/>
    <property type="project" value="UniProtKB-ARBA"/>
</dbReference>
<gene>
    <name evidence="2" type="ORF">WHR41_00912</name>
</gene>
<dbReference type="CDD" id="cd01427">
    <property type="entry name" value="HAD_like"/>
    <property type="match status" value="1"/>
</dbReference>
<dbReference type="EMBL" id="JAAQHG020000002">
    <property type="protein sequence ID" value="KAL1590794.1"/>
    <property type="molecule type" value="Genomic_DNA"/>
</dbReference>
<comment type="caution">
    <text evidence="2">The sequence shown here is derived from an EMBL/GenBank/DDBJ whole genome shotgun (WGS) entry which is preliminary data.</text>
</comment>
<dbReference type="Pfam" id="PF00702">
    <property type="entry name" value="Hydrolase"/>
    <property type="match status" value="1"/>
</dbReference>
<dbReference type="Proteomes" id="UP000803884">
    <property type="component" value="Unassembled WGS sequence"/>
</dbReference>